<dbReference type="EMBL" id="CP110615">
    <property type="protein sequence ID" value="UZJ26363.1"/>
    <property type="molecule type" value="Genomic_DNA"/>
</dbReference>
<dbReference type="Gene3D" id="3.90.550.10">
    <property type="entry name" value="Spore Coat Polysaccharide Biosynthesis Protein SpsA, Chain A"/>
    <property type="match status" value="1"/>
</dbReference>
<keyword evidence="4" id="KW-0808">Transferase</keyword>
<evidence type="ECO:0000313" key="6">
    <source>
        <dbReference type="Proteomes" id="UP001164965"/>
    </source>
</evidence>
<organism evidence="5 6">
    <name type="scientific">Rhodococcus antarcticus</name>
    <dbReference type="NCBI Taxonomy" id="2987751"/>
    <lineage>
        <taxon>Bacteria</taxon>
        <taxon>Bacillati</taxon>
        <taxon>Actinomycetota</taxon>
        <taxon>Actinomycetes</taxon>
        <taxon>Mycobacteriales</taxon>
        <taxon>Nocardiaceae</taxon>
        <taxon>Rhodococcus</taxon>
    </lineage>
</organism>
<dbReference type="PANTHER" id="PTHR43179:SF12">
    <property type="entry name" value="GALACTOFURANOSYLTRANSFERASE GLFT2"/>
    <property type="match status" value="1"/>
</dbReference>
<sequence>MRTAVITIVAGREIHLGTQRRGLVGSTVAPDVHVVVVMGGQEVVQVPGLCTEVVHVEVPPSGLPLAAARNAGARRAAELGAELLVLLDVDCIPAPELVSRYVAAARTHPGVLLAGPVAYLPVAPPAGYDLAELAATAAPHPARPVPADGEVVPEPRTELFWSLSFATTACTWARVGGFHPGYTGYGAEDTDFAIVAAAAGVPLAWVGGATAFHQHHGPSGPTAANAPSIVRNAHLFHERHGWWPMSGWLTRLHEDGLVHFDPATGRLDLVPATAPQQPA</sequence>
<keyword evidence="6" id="KW-1185">Reference proteome</keyword>
<evidence type="ECO:0000256" key="2">
    <source>
        <dbReference type="ARBA" id="ARBA00006739"/>
    </source>
</evidence>
<evidence type="ECO:0000256" key="3">
    <source>
        <dbReference type="ARBA" id="ARBA00022676"/>
    </source>
</evidence>
<comment type="similarity">
    <text evidence="2">Belongs to the glycosyltransferase 2 family.</text>
</comment>
<accession>A0ABY6P5K0</accession>
<dbReference type="Proteomes" id="UP001164965">
    <property type="component" value="Chromosome"/>
</dbReference>
<dbReference type="PANTHER" id="PTHR43179">
    <property type="entry name" value="RHAMNOSYLTRANSFERASE WBBL"/>
    <property type="match status" value="1"/>
</dbReference>
<dbReference type="RefSeq" id="WP_265384467.1">
    <property type="nucleotide sequence ID" value="NZ_CP110615.1"/>
</dbReference>
<reference evidence="5" key="1">
    <citation type="submission" date="2022-10" db="EMBL/GenBank/DDBJ databases">
        <title>Rhodococcus sp.75.</title>
        <authorList>
            <person name="Sun M."/>
        </authorList>
    </citation>
    <scope>NUCLEOTIDE SEQUENCE</scope>
    <source>
        <strain evidence="5">75</strain>
    </source>
</reference>
<keyword evidence="3" id="KW-0328">Glycosyltransferase</keyword>
<name>A0ABY6P5K0_9NOCA</name>
<comment type="pathway">
    <text evidence="1">Cell wall biogenesis; cell wall polysaccharide biosynthesis.</text>
</comment>
<protein>
    <submittedName>
        <fullName evidence="5">Glycosyltransferase family 2 protein</fullName>
    </submittedName>
</protein>
<proteinExistence type="inferred from homology"/>
<evidence type="ECO:0000313" key="5">
    <source>
        <dbReference type="EMBL" id="UZJ26363.1"/>
    </source>
</evidence>
<evidence type="ECO:0000256" key="1">
    <source>
        <dbReference type="ARBA" id="ARBA00004776"/>
    </source>
</evidence>
<gene>
    <name evidence="5" type="ORF">RHODO2019_08170</name>
</gene>
<dbReference type="InterPro" id="IPR029044">
    <property type="entry name" value="Nucleotide-diphossugar_trans"/>
</dbReference>
<dbReference type="SUPFAM" id="SSF53448">
    <property type="entry name" value="Nucleotide-diphospho-sugar transferases"/>
    <property type="match status" value="1"/>
</dbReference>
<evidence type="ECO:0000256" key="4">
    <source>
        <dbReference type="ARBA" id="ARBA00022679"/>
    </source>
</evidence>